<dbReference type="STRING" id="1331196.A0A1B9IG49"/>
<name>A0A1B9IG49_9TREE</name>
<dbReference type="EMBL" id="KI669470">
    <property type="protein sequence ID" value="OCF54555.1"/>
    <property type="molecule type" value="Genomic_DNA"/>
</dbReference>
<accession>A0A1B9IG49</accession>
<evidence type="ECO:0008006" key="4">
    <source>
        <dbReference type="Google" id="ProtNLM"/>
    </source>
</evidence>
<organism evidence="2 3">
    <name type="scientific">Kwoniella mangroviensis CBS 10435</name>
    <dbReference type="NCBI Taxonomy" id="1331196"/>
    <lineage>
        <taxon>Eukaryota</taxon>
        <taxon>Fungi</taxon>
        <taxon>Dikarya</taxon>
        <taxon>Basidiomycota</taxon>
        <taxon>Agaricomycotina</taxon>
        <taxon>Tremellomycetes</taxon>
        <taxon>Tremellales</taxon>
        <taxon>Cryptococcaceae</taxon>
        <taxon>Kwoniella</taxon>
    </lineage>
</organism>
<sequence length="721" mass="81866">MSPKLAVRVGWPPELVLKLLQAISEDSAALQTYFPISSTQALGKLKQSKKFCALFFKNDQYMIEIERLGYAKRALDEDDWNIEEWLKIDSKDTVYDKVVLLKRHLRNGKFKEENGIRDEWRSFDDIPDRKRRDELLRKVPYYFLLKRLCNPDDDPSHSHPLILTQAPASTNTIRSKRRQRSLSIISIPSSGSASSASDAPSSPVRPPKSKRVRRTVPDSSPLLDDRMGDNSRRTLTPLRSINQGLSDQLISPVHSQEEFTESKDNSQNGFTGSESPDSSSHSPSSDSNHETCSSDVEEVQPPSIFAKPSKTRRSVIKNTWPDQACAIPYGPGRGVQDAIDVDDHQHTVDHQESTEEEKPHVTEFVDELRSNPSSEAILSFVICNGALDQDKLRSTAVASLEREMEKGVLARDVLKPTIKSWVVGQQSTKRTRKNILERARMELGLEAIQRTIDSGLRSRPIEGYGFHFNLMPLGDHVARDLVRLIVLAGGVILDSPRDRKSRDCTTLYRLVWQKEDANAHQRKGFLAKGINVCLVNTWILRFFSMCKNMENEHYQIEERVDYLVVNSQNEKRAAGTGTLVFVDPPISKLFKKNLRKLAKYNGLLVYLSRLSPEFDKSWQADKRAVSGYERKYDLGIHVTMNPKQDAVAANGMMVKRITPAEFCDYIEDLRQNSPESKVPINRRKPKRTKKKGKKRGKKTRSKSAKKWKGGATKQKNGVKQE</sequence>
<evidence type="ECO:0000256" key="1">
    <source>
        <dbReference type="SAM" id="MobiDB-lite"/>
    </source>
</evidence>
<evidence type="ECO:0000313" key="3">
    <source>
        <dbReference type="Proteomes" id="UP000092583"/>
    </source>
</evidence>
<dbReference type="Proteomes" id="UP000092583">
    <property type="component" value="Unassembled WGS sequence"/>
</dbReference>
<feature type="compositionally biased region" description="Basic and acidic residues" evidence="1">
    <location>
        <begin position="223"/>
        <end position="232"/>
    </location>
</feature>
<proteinExistence type="predicted"/>
<keyword evidence="3" id="KW-1185">Reference proteome</keyword>
<evidence type="ECO:0000313" key="2">
    <source>
        <dbReference type="EMBL" id="OCF54555.1"/>
    </source>
</evidence>
<dbReference type="OrthoDB" id="10626506at2759"/>
<feature type="region of interest" description="Disordered" evidence="1">
    <location>
        <begin position="252"/>
        <end position="315"/>
    </location>
</feature>
<feature type="region of interest" description="Disordered" evidence="1">
    <location>
        <begin position="673"/>
        <end position="721"/>
    </location>
</feature>
<feature type="compositionally biased region" description="Basic and acidic residues" evidence="1">
    <location>
        <begin position="255"/>
        <end position="264"/>
    </location>
</feature>
<feature type="compositionally biased region" description="Basic residues" evidence="1">
    <location>
        <begin position="680"/>
        <end position="708"/>
    </location>
</feature>
<feature type="compositionally biased region" description="Low complexity" evidence="1">
    <location>
        <begin position="273"/>
        <end position="286"/>
    </location>
</feature>
<gene>
    <name evidence="2" type="ORF">L486_08106</name>
</gene>
<feature type="compositionally biased region" description="Low complexity" evidence="1">
    <location>
        <begin position="181"/>
        <end position="202"/>
    </location>
</feature>
<feature type="region of interest" description="Disordered" evidence="1">
    <location>
        <begin position="159"/>
        <end position="234"/>
    </location>
</feature>
<reference evidence="3" key="2">
    <citation type="submission" date="2013-12" db="EMBL/GenBank/DDBJ databases">
        <title>Evolution of pathogenesis and genome organization in the Tremellales.</title>
        <authorList>
            <person name="Cuomo C."/>
            <person name="Litvintseva A."/>
            <person name="Heitman J."/>
            <person name="Chen Y."/>
            <person name="Sun S."/>
            <person name="Springer D."/>
            <person name="Dromer F."/>
            <person name="Young S."/>
            <person name="Zeng Q."/>
            <person name="Chapman S."/>
            <person name="Gujja S."/>
            <person name="Saif S."/>
            <person name="Birren B."/>
        </authorList>
    </citation>
    <scope>NUCLEOTIDE SEQUENCE [LARGE SCALE GENOMIC DNA]</scope>
    <source>
        <strain evidence="3">CBS 10435</strain>
    </source>
</reference>
<protein>
    <recommendedName>
        <fullName evidence="4">BRCT domain-containing protein</fullName>
    </recommendedName>
</protein>
<reference evidence="2 3" key="1">
    <citation type="submission" date="2013-07" db="EMBL/GenBank/DDBJ databases">
        <title>The Genome Sequence of Kwoniella mangroviensis CBS10435.</title>
        <authorList>
            <consortium name="The Broad Institute Genome Sequencing Platform"/>
            <person name="Cuomo C."/>
            <person name="Litvintseva A."/>
            <person name="Chen Y."/>
            <person name="Heitman J."/>
            <person name="Sun S."/>
            <person name="Springer D."/>
            <person name="Dromer F."/>
            <person name="Young S.K."/>
            <person name="Zeng Q."/>
            <person name="Gargeya S."/>
            <person name="Fitzgerald M."/>
            <person name="Abouelleil A."/>
            <person name="Alvarado L."/>
            <person name="Berlin A.M."/>
            <person name="Chapman S.B."/>
            <person name="Dewar J."/>
            <person name="Goldberg J."/>
            <person name="Griggs A."/>
            <person name="Gujja S."/>
            <person name="Hansen M."/>
            <person name="Howarth C."/>
            <person name="Imamovic A."/>
            <person name="Larimer J."/>
            <person name="McCowan C."/>
            <person name="Murphy C."/>
            <person name="Pearson M."/>
            <person name="Priest M."/>
            <person name="Roberts A."/>
            <person name="Saif S."/>
            <person name="Shea T."/>
            <person name="Sykes S."/>
            <person name="Wortman J."/>
            <person name="Nusbaum C."/>
            <person name="Birren B."/>
        </authorList>
    </citation>
    <scope>NUCLEOTIDE SEQUENCE [LARGE SCALE GENOMIC DNA]</scope>
    <source>
        <strain evidence="2 3">CBS 10435</strain>
    </source>
</reference>
<dbReference type="AlphaFoldDB" id="A0A1B9IG49"/>